<dbReference type="VEuPathDB" id="FungiDB:BON22_2403"/>
<accession>A0A061AZC1</accession>
<keyword evidence="3 6" id="KW-0812">Transmembrane</keyword>
<evidence type="ECO:0000256" key="6">
    <source>
        <dbReference type="SAM" id="Phobius"/>
    </source>
</evidence>
<evidence type="ECO:0000313" key="7">
    <source>
        <dbReference type="EMBL" id="CDR40088.1"/>
    </source>
</evidence>
<dbReference type="AlphaFoldDB" id="A0A061AZC1"/>
<sequence length="601" mass="65665">MSEQPITTGPAPYSDVPAMETLTQHMMTGGQRRGSLGSMGDGGSILDFFRPLERSAIESDDEDNDHIDQYVDQHTPLLQSLRDPTNVTSFTLSGNPDLISSYGNSRRGSLANLKRMRSHNTIKHVISTGHLPETETTLKNELKVVGKYSVPLVITFLLQYSLNVASVFSVGRIGKTELAAVSLAGMTANITGYCLFQGTSTSLDTLCAQAYGRRDYRTVGLHFLRCTIFLACLCVVVVLVWVFASAPILTLLVDDPRLIQMASTYLAILAIGLPAFIIFETLKRFLQAQNIFHASTYVILVAAPFNAFLNYYLVWRGPKMGFIGAPIAIVCTNYLMATFLTLYTVYVDGYQCWCGFSKDVFRNWGRMLNLSMNGCISVLSEWLAFEIFTLSAARFGTATLATQSVLTTISVLCYQVPFAVSIAASTRVANYIGGASKKSVIIAANASVILSLIIGCLNGLILDTFKFNIVEMFTADAEVITLASKIVPLTALYQISECLAAVTGGILRGQGRQKIAALCSLISYYLIAIPLGFWLAFGLDLGLLGLWIGLCISIFLISFLQLFSVLNSDWEAIISQSLQDALSDNQYSSDVRSVLSHLDEI</sequence>
<feature type="transmembrane region" description="Helical" evidence="6">
    <location>
        <begin position="515"/>
        <end position="537"/>
    </location>
</feature>
<comment type="similarity">
    <text evidence="2">Belongs to the multi antimicrobial extrusion (MATE) (TC 2.A.66.1) family.</text>
</comment>
<proteinExistence type="inferred from homology"/>
<dbReference type="GO" id="GO:1990961">
    <property type="term" value="P:xenobiotic detoxification by transmembrane export across the plasma membrane"/>
    <property type="evidence" value="ECO:0007669"/>
    <property type="project" value="InterPro"/>
</dbReference>
<feature type="transmembrane region" description="Helical" evidence="6">
    <location>
        <begin position="440"/>
        <end position="462"/>
    </location>
</feature>
<evidence type="ECO:0000256" key="5">
    <source>
        <dbReference type="ARBA" id="ARBA00023136"/>
    </source>
</evidence>
<gene>
    <name evidence="7" type="ORF">CYFA0S_04e03334g</name>
</gene>
<evidence type="ECO:0000256" key="1">
    <source>
        <dbReference type="ARBA" id="ARBA00004141"/>
    </source>
</evidence>
<dbReference type="InterPro" id="IPR002528">
    <property type="entry name" value="MATE_fam"/>
</dbReference>
<evidence type="ECO:0000256" key="4">
    <source>
        <dbReference type="ARBA" id="ARBA00022989"/>
    </source>
</evidence>
<feature type="transmembrane region" description="Helical" evidence="6">
    <location>
        <begin position="258"/>
        <end position="279"/>
    </location>
</feature>
<evidence type="ECO:0000256" key="3">
    <source>
        <dbReference type="ARBA" id="ARBA00022692"/>
    </source>
</evidence>
<feature type="transmembrane region" description="Helical" evidence="6">
    <location>
        <begin position="291"/>
        <end position="314"/>
    </location>
</feature>
<organism evidence="7">
    <name type="scientific">Cyberlindnera fabianii</name>
    <name type="common">Yeast</name>
    <name type="synonym">Hansenula fabianii</name>
    <dbReference type="NCBI Taxonomy" id="36022"/>
    <lineage>
        <taxon>Eukaryota</taxon>
        <taxon>Fungi</taxon>
        <taxon>Dikarya</taxon>
        <taxon>Ascomycota</taxon>
        <taxon>Saccharomycotina</taxon>
        <taxon>Saccharomycetes</taxon>
        <taxon>Phaffomycetales</taxon>
        <taxon>Phaffomycetaceae</taxon>
        <taxon>Cyberlindnera</taxon>
    </lineage>
</organism>
<feature type="transmembrane region" description="Helical" evidence="6">
    <location>
        <begin position="482"/>
        <end position="503"/>
    </location>
</feature>
<dbReference type="GO" id="GO:0015297">
    <property type="term" value="F:antiporter activity"/>
    <property type="evidence" value="ECO:0007669"/>
    <property type="project" value="InterPro"/>
</dbReference>
<dbReference type="NCBIfam" id="TIGR00797">
    <property type="entry name" value="matE"/>
    <property type="match status" value="1"/>
</dbReference>
<dbReference type="Pfam" id="PF01554">
    <property type="entry name" value="MatE"/>
    <property type="match status" value="2"/>
</dbReference>
<keyword evidence="5 6" id="KW-0472">Membrane</keyword>
<comment type="subcellular location">
    <subcellularLocation>
        <location evidence="1">Membrane</location>
        <topology evidence="1">Multi-pass membrane protein</topology>
    </subcellularLocation>
</comment>
<dbReference type="GO" id="GO:0042910">
    <property type="term" value="F:xenobiotic transmembrane transporter activity"/>
    <property type="evidence" value="ECO:0007669"/>
    <property type="project" value="InterPro"/>
</dbReference>
<feature type="transmembrane region" description="Helical" evidence="6">
    <location>
        <begin position="405"/>
        <end position="428"/>
    </location>
</feature>
<feature type="transmembrane region" description="Helical" evidence="6">
    <location>
        <begin position="367"/>
        <end position="385"/>
    </location>
</feature>
<dbReference type="OrthoDB" id="2126698at2759"/>
<dbReference type="GO" id="GO:0016020">
    <property type="term" value="C:membrane"/>
    <property type="evidence" value="ECO:0007669"/>
    <property type="project" value="UniProtKB-SubCell"/>
</dbReference>
<dbReference type="InterPro" id="IPR045069">
    <property type="entry name" value="MATE_euk"/>
</dbReference>
<dbReference type="PhylomeDB" id="A0A061AZC1"/>
<evidence type="ECO:0000256" key="2">
    <source>
        <dbReference type="ARBA" id="ARBA00010199"/>
    </source>
</evidence>
<reference evidence="7" key="1">
    <citation type="journal article" date="2014" name="Genome Announc.">
        <title>Genome sequence of the yeast Cyberlindnera fabianii (Hansenula fabianii).</title>
        <authorList>
            <person name="Freel K.C."/>
            <person name="Sarilar V."/>
            <person name="Neuveglise C."/>
            <person name="Devillers H."/>
            <person name="Friedrich A."/>
            <person name="Schacherer J."/>
        </authorList>
    </citation>
    <scope>NUCLEOTIDE SEQUENCE</scope>
    <source>
        <strain evidence="7">YJS4271</strain>
    </source>
</reference>
<keyword evidence="4 6" id="KW-1133">Transmembrane helix</keyword>
<feature type="transmembrane region" description="Helical" evidence="6">
    <location>
        <begin position="223"/>
        <end position="246"/>
    </location>
</feature>
<name>A0A061AZC1_CYBFA</name>
<protein>
    <submittedName>
        <fullName evidence="7">CYFA0S04e03334g1_1</fullName>
    </submittedName>
</protein>
<dbReference type="CDD" id="cd13132">
    <property type="entry name" value="MATE_eukaryotic"/>
    <property type="match status" value="1"/>
</dbReference>
<feature type="transmembrane region" description="Helical" evidence="6">
    <location>
        <begin position="543"/>
        <end position="566"/>
    </location>
</feature>
<dbReference type="PANTHER" id="PTHR11206">
    <property type="entry name" value="MULTIDRUG RESISTANCE PROTEIN"/>
    <property type="match status" value="1"/>
</dbReference>
<dbReference type="EMBL" id="LK052889">
    <property type="protein sequence ID" value="CDR40088.1"/>
    <property type="molecule type" value="Genomic_DNA"/>
</dbReference>
<feature type="transmembrane region" description="Helical" evidence="6">
    <location>
        <begin position="320"/>
        <end position="346"/>
    </location>
</feature>